<dbReference type="EMBL" id="QLUW01000002">
    <property type="protein sequence ID" value="RAP76018.1"/>
    <property type="molecule type" value="Genomic_DNA"/>
</dbReference>
<protein>
    <submittedName>
        <fullName evidence="2">Uncharacterized protein</fullName>
    </submittedName>
</protein>
<evidence type="ECO:0000313" key="3">
    <source>
        <dbReference type="Proteomes" id="UP000249260"/>
    </source>
</evidence>
<feature type="transmembrane region" description="Helical" evidence="1">
    <location>
        <begin position="108"/>
        <end position="126"/>
    </location>
</feature>
<name>A0A328TZQ0_9BACL</name>
<feature type="transmembrane region" description="Helical" evidence="1">
    <location>
        <begin position="138"/>
        <end position="157"/>
    </location>
</feature>
<comment type="caution">
    <text evidence="2">The sequence shown here is derived from an EMBL/GenBank/DDBJ whole genome shotgun (WGS) entry which is preliminary data.</text>
</comment>
<feature type="transmembrane region" description="Helical" evidence="1">
    <location>
        <begin position="12"/>
        <end position="30"/>
    </location>
</feature>
<dbReference type="OrthoDB" id="2381462at2"/>
<keyword evidence="1" id="KW-1133">Transmembrane helix</keyword>
<accession>A0A328TZQ0</accession>
<dbReference type="RefSeq" id="WP_112882243.1">
    <property type="nucleotide sequence ID" value="NZ_QLUW01000002.1"/>
</dbReference>
<dbReference type="Proteomes" id="UP000249260">
    <property type="component" value="Unassembled WGS sequence"/>
</dbReference>
<evidence type="ECO:0000256" key="1">
    <source>
        <dbReference type="SAM" id="Phobius"/>
    </source>
</evidence>
<keyword evidence="1" id="KW-0812">Transmembrane</keyword>
<proteinExistence type="predicted"/>
<sequence>MSFVEFLIQKKNVLFTSACLIVAYTIIWRLRKALPASVSMIMMLFSLDLAFSLDNTLGLPPFDFYNTNIIPSFNGPDALTLLLYPAFGFLFTYFYYRFRISGVAITGYILLWAVLGVCFEALNVQFDVFQYKGWRLTYSFYIYLLVQTLMVLMYNFIRETFVRAKSTTNMRSKSQWHAGSKRY</sequence>
<organism evidence="2 3">
    <name type="scientific">Paenibacillus montanisoli</name>
    <dbReference type="NCBI Taxonomy" id="2081970"/>
    <lineage>
        <taxon>Bacteria</taxon>
        <taxon>Bacillati</taxon>
        <taxon>Bacillota</taxon>
        <taxon>Bacilli</taxon>
        <taxon>Bacillales</taxon>
        <taxon>Paenibacillaceae</taxon>
        <taxon>Paenibacillus</taxon>
    </lineage>
</organism>
<keyword evidence="1" id="KW-0472">Membrane</keyword>
<dbReference type="AlphaFoldDB" id="A0A328TZQ0"/>
<keyword evidence="3" id="KW-1185">Reference proteome</keyword>
<gene>
    <name evidence="2" type="ORF">DL346_11370</name>
</gene>
<reference evidence="2 3" key="1">
    <citation type="submission" date="2018-06" db="EMBL/GenBank/DDBJ databases">
        <title>Paenibacillus montanisoli sp. nov., isolated from mountain area soil.</title>
        <authorList>
            <person name="Wu M."/>
        </authorList>
    </citation>
    <scope>NUCLEOTIDE SEQUENCE [LARGE SCALE GENOMIC DNA]</scope>
    <source>
        <strain evidence="2 3">RA17</strain>
    </source>
</reference>
<feature type="transmembrane region" description="Helical" evidence="1">
    <location>
        <begin position="78"/>
        <end position="96"/>
    </location>
</feature>
<evidence type="ECO:0000313" key="2">
    <source>
        <dbReference type="EMBL" id="RAP76018.1"/>
    </source>
</evidence>